<evidence type="ECO:0000313" key="2">
    <source>
        <dbReference type="EMBL" id="GIE41736.1"/>
    </source>
</evidence>
<proteinExistence type="predicted"/>
<feature type="region of interest" description="Disordered" evidence="1">
    <location>
        <begin position="1"/>
        <end position="31"/>
    </location>
</feature>
<gene>
    <name evidence="2" type="ORF">Alo02nite_46340</name>
</gene>
<protein>
    <submittedName>
        <fullName evidence="2">Uncharacterized protein</fullName>
    </submittedName>
</protein>
<accession>A0ABQ4AL54</accession>
<feature type="region of interest" description="Disordered" evidence="1">
    <location>
        <begin position="117"/>
        <end position="136"/>
    </location>
</feature>
<sequence length="136" mass="14520">MHDRLHSQRHDGLHRSRSEAGPARGSAGVTSLWDAERDASAVVQALSGLAELLRDVETADPRVLRSLAENGEAAAERVVAFLRQQCRAGDGEVATVPPRLAAWSDWTPLRGHLFGAAAAPRSTGGVPQPRRCDPGE</sequence>
<evidence type="ECO:0000256" key="1">
    <source>
        <dbReference type="SAM" id="MobiDB-lite"/>
    </source>
</evidence>
<name>A0ABQ4AL54_9ACTN</name>
<dbReference type="EMBL" id="BOMP01000076">
    <property type="protein sequence ID" value="GIE41736.1"/>
    <property type="molecule type" value="Genomic_DNA"/>
</dbReference>
<dbReference type="Proteomes" id="UP000631312">
    <property type="component" value="Unassembled WGS sequence"/>
</dbReference>
<reference evidence="2 3" key="1">
    <citation type="submission" date="2021-01" db="EMBL/GenBank/DDBJ databases">
        <title>Whole genome shotgun sequence of Actinoplanes lobatus NBRC 12513.</title>
        <authorList>
            <person name="Komaki H."/>
            <person name="Tamura T."/>
        </authorList>
    </citation>
    <scope>NUCLEOTIDE SEQUENCE [LARGE SCALE GENOMIC DNA]</scope>
    <source>
        <strain evidence="2 3">NBRC 12513</strain>
    </source>
</reference>
<keyword evidence="3" id="KW-1185">Reference proteome</keyword>
<comment type="caution">
    <text evidence="2">The sequence shown here is derived from an EMBL/GenBank/DDBJ whole genome shotgun (WGS) entry which is preliminary data.</text>
</comment>
<feature type="compositionally biased region" description="Basic and acidic residues" evidence="1">
    <location>
        <begin position="1"/>
        <end position="18"/>
    </location>
</feature>
<organism evidence="2 3">
    <name type="scientific">Actinoplanes lobatus</name>
    <dbReference type="NCBI Taxonomy" id="113568"/>
    <lineage>
        <taxon>Bacteria</taxon>
        <taxon>Bacillati</taxon>
        <taxon>Actinomycetota</taxon>
        <taxon>Actinomycetes</taxon>
        <taxon>Micromonosporales</taxon>
        <taxon>Micromonosporaceae</taxon>
        <taxon>Actinoplanes</taxon>
    </lineage>
</organism>
<evidence type="ECO:0000313" key="3">
    <source>
        <dbReference type="Proteomes" id="UP000631312"/>
    </source>
</evidence>